<keyword evidence="1" id="KW-0472">Membrane</keyword>
<keyword evidence="1" id="KW-0812">Transmembrane</keyword>
<dbReference type="AlphaFoldDB" id="A0A2A6RGF7"/>
<dbReference type="RefSeq" id="WP_097645191.1">
    <property type="nucleotide sequence ID" value="NZ_NQWI01000096.1"/>
</dbReference>
<accession>A0A2A6RGF7</accession>
<reference evidence="3" key="1">
    <citation type="submission" date="2017-08" db="EMBL/GenBank/DDBJ databases">
        <authorList>
            <person name="Grouzdev D.S."/>
            <person name="Gaisin V.A."/>
            <person name="Rysina M.S."/>
            <person name="Gorlenko V.M."/>
        </authorList>
    </citation>
    <scope>NUCLEOTIDE SEQUENCE [LARGE SCALE GENOMIC DNA]</scope>
    <source>
        <strain evidence="3">Kir15-3F</strain>
    </source>
</reference>
<comment type="caution">
    <text evidence="2">The sequence shown here is derived from an EMBL/GenBank/DDBJ whole genome shotgun (WGS) entry which is preliminary data.</text>
</comment>
<sequence length="154" mass="17286">MNPTPQEPNRDPDDGLDALLRQETRWEAPPDLTLRLLNLVPGAPLMPSLPPQPQPKPWYSTLVLVLTAIAVGLSLAVAWQLYATLGAELGLTAIFEQLRHAPLIGMQRLYEAVPMSQYAIEVLLAVREQLHWLLLALVLWLAFDGWKPSLKRVR</sequence>
<dbReference type="OrthoDB" id="162317at2"/>
<proteinExistence type="predicted"/>
<evidence type="ECO:0000313" key="3">
    <source>
        <dbReference type="Proteomes" id="UP000220527"/>
    </source>
</evidence>
<evidence type="ECO:0008006" key="4">
    <source>
        <dbReference type="Google" id="ProtNLM"/>
    </source>
</evidence>
<evidence type="ECO:0000256" key="1">
    <source>
        <dbReference type="SAM" id="Phobius"/>
    </source>
</evidence>
<feature type="transmembrane region" description="Helical" evidence="1">
    <location>
        <begin position="58"/>
        <end position="82"/>
    </location>
</feature>
<protein>
    <recommendedName>
        <fullName evidence="4">Anti-sigma factor</fullName>
    </recommendedName>
</protein>
<gene>
    <name evidence="2" type="ORF">CJ255_16450</name>
</gene>
<dbReference type="Proteomes" id="UP000220527">
    <property type="component" value="Unassembled WGS sequence"/>
</dbReference>
<name>A0A2A6RGF7_9CHLR</name>
<dbReference type="EMBL" id="NQWI01000096">
    <property type="protein sequence ID" value="PDW01965.1"/>
    <property type="molecule type" value="Genomic_DNA"/>
</dbReference>
<evidence type="ECO:0000313" key="2">
    <source>
        <dbReference type="EMBL" id="PDW01965.1"/>
    </source>
</evidence>
<organism evidence="2 3">
    <name type="scientific">Candidatus Viridilinea mediisalina</name>
    <dbReference type="NCBI Taxonomy" id="2024553"/>
    <lineage>
        <taxon>Bacteria</taxon>
        <taxon>Bacillati</taxon>
        <taxon>Chloroflexota</taxon>
        <taxon>Chloroflexia</taxon>
        <taxon>Chloroflexales</taxon>
        <taxon>Chloroflexineae</taxon>
        <taxon>Oscillochloridaceae</taxon>
        <taxon>Candidatus Viridilinea</taxon>
    </lineage>
</organism>
<keyword evidence="3" id="KW-1185">Reference proteome</keyword>
<keyword evidence="1" id="KW-1133">Transmembrane helix</keyword>